<protein>
    <submittedName>
        <fullName evidence="3">Putative disease resistance protein</fullName>
    </submittedName>
</protein>
<dbReference type="Gene3D" id="3.80.10.10">
    <property type="entry name" value="Ribonuclease Inhibitor"/>
    <property type="match status" value="5"/>
</dbReference>
<feature type="domain" description="Disease resistance protein At4g27190-like leucine-rich repeats" evidence="2">
    <location>
        <begin position="406"/>
        <end position="525"/>
    </location>
</feature>
<keyword evidence="1" id="KW-0611">Plant defense</keyword>
<name>A0A4U5P415_POPAL</name>
<proteinExistence type="predicted"/>
<dbReference type="InterPro" id="IPR050905">
    <property type="entry name" value="Plant_NBS-LRR"/>
</dbReference>
<evidence type="ECO:0000256" key="1">
    <source>
        <dbReference type="ARBA" id="ARBA00022821"/>
    </source>
</evidence>
<dbReference type="SUPFAM" id="SSF52047">
    <property type="entry name" value="RNI-like"/>
    <property type="match status" value="2"/>
</dbReference>
<feature type="domain" description="Disease resistance protein At4g27190-like leucine-rich repeats" evidence="2">
    <location>
        <begin position="1146"/>
        <end position="1247"/>
    </location>
</feature>
<dbReference type="STRING" id="43335.A0A4U5P415"/>
<dbReference type="PANTHER" id="PTHR33463">
    <property type="entry name" value="NB-ARC DOMAIN-CONTAINING PROTEIN-RELATED"/>
    <property type="match status" value="1"/>
</dbReference>
<dbReference type="PANTHER" id="PTHR33463:SF203">
    <property type="entry name" value="AAA+ ATPASE DOMAIN-CONTAINING PROTEIN"/>
    <property type="match status" value="1"/>
</dbReference>
<dbReference type="InterPro" id="IPR032675">
    <property type="entry name" value="LRR_dom_sf"/>
</dbReference>
<sequence length="1298" mass="147544">MRWFWQVSHKTPTSRRVQGEIADGPTDSDWMQELIEEGQVYSCLELSYKALRGDEIKSLFLLCGQFLTYDSSISDLLKHAIGLDLFKGRSKLEEARNSLRTLVDELKASCLLLEGDRDGRVKMHDVVRSFAISFALREHHVLAVADEFKEWPTNDVLQQCTLQQCTAISLPFRKIPDLPAILECPNLRSFMLLNKDPSLQTPDNFFREMKELKVLDLTRVNLSPLPSSIQFLENLQTLCLDHCVLEDISIVGELKKLKVLSLISSNIVRLPREIGKLTRLLLLDLSNCERLEVISPDALSSLTRLEDLYMGNSFVKWETEGSSSQRNNACLSELKLLSNLITLDMQITDADNMPKDLFSSFQNLERFRIFIGDGWDWSVKDATSRTLKLKLNTVTQLEEGVNTLLKITEELHLQELNGVKSILNDLDREGFRQLRHLHVQNCPGVQYIINSMRTGPRTAFLNLDSLFLENLDNLEKICHGQLKEDSLGNLRILKVESCPRLKNLFSVSMARRLVRLEEITIIDCKIMAEVVAEESENDAADGEPIEFTQLRRLTLQWLPQFTSFHANVEESSDSQRRQKLVASDARSKEIVAGNELGTSTSLFNTKILFPNLEDLLLSSIKVQKIWHDQPAAQPPCVKNLASIAVESCSNLNYLLTSSMVESLAQLKSLEICNCESMEEIVVPEGIGEGKMMSKMLFPKLLSLVLVSLPKLTRFCTSNLLECHSLKMLMVGNCPELKEFISIPSSADVPVMSKPDNTKSAFFDDKVAFPDLEEFRIAEMDNLKVIWHSELHSDSFCKLKTLQVFLVKNLLNIFPSSMLGRFHNLENLFINCCDSVEEIFDLQVLINVEQRLDVTTSQLRVVRLTNLPRLKHVWNRDPRGVLSFDNLCTVHVGGCLSLRSLFPASVAQNLLQLEELQIVNCGVEEIVAKDEGLEEGPEFWFPKATDLNLEHLPELKRFYPGIHTSEWAGLKKLRVHHCEKIEIFPSEIKCSQEPCREDHMDIEGQQPLLSFRKIFPNLEDLYLESKDASALLKSLCPQDFYYKLKVLNLFCFHDALATFPIDLLPRFPKMEKLIVGCSSFRELLPSRLDGMEEHARVLSPIRYLELKTLPYLEHLWKSNSQLDQALQTLETLVVQNCGSLIYLAPSRASFQNLTNLDVWNCKRLVKLVTSTTAKSLAQLTRMKVVGCSMVTEIVANEEEGIKDEIVFRKLEILELHRLPSLTSFCSEKHSFDFPSLVEVAVSQCPGMKFFSNGALSTPKLRRVNFNDVEMKGFRGRNLNTTIQQLSTQTKAQIAESSSS</sequence>
<gene>
    <name evidence="3" type="ORF">D5086_0000228190</name>
</gene>
<feature type="domain" description="Disease resistance protein At4g27190-like leucine-rich repeats" evidence="2">
    <location>
        <begin position="612"/>
        <end position="741"/>
    </location>
</feature>
<comment type="caution">
    <text evidence="3">The sequence shown here is derived from an EMBL/GenBank/DDBJ whole genome shotgun (WGS) entry which is preliminary data.</text>
</comment>
<evidence type="ECO:0000313" key="3">
    <source>
        <dbReference type="EMBL" id="TKR90956.1"/>
    </source>
</evidence>
<feature type="domain" description="Disease resistance protein At4g27190-like leucine-rich repeats" evidence="2">
    <location>
        <begin position="771"/>
        <end position="921"/>
    </location>
</feature>
<dbReference type="EMBL" id="RCHU01000818">
    <property type="protein sequence ID" value="TKR90956.1"/>
    <property type="molecule type" value="Genomic_DNA"/>
</dbReference>
<reference evidence="3" key="1">
    <citation type="submission" date="2018-10" db="EMBL/GenBank/DDBJ databases">
        <title>Population genomic analysis revealed the cold adaptation of white poplar.</title>
        <authorList>
            <person name="Liu Y.-J."/>
        </authorList>
    </citation>
    <scope>NUCLEOTIDE SEQUENCE [LARGE SCALE GENOMIC DNA]</scope>
    <source>
        <strain evidence="3">PAL-ZL1</strain>
    </source>
</reference>
<organism evidence="3">
    <name type="scientific">Populus alba</name>
    <name type="common">White poplar</name>
    <dbReference type="NCBI Taxonomy" id="43335"/>
    <lineage>
        <taxon>Eukaryota</taxon>
        <taxon>Viridiplantae</taxon>
        <taxon>Streptophyta</taxon>
        <taxon>Embryophyta</taxon>
        <taxon>Tracheophyta</taxon>
        <taxon>Spermatophyta</taxon>
        <taxon>Magnoliopsida</taxon>
        <taxon>eudicotyledons</taxon>
        <taxon>Gunneridae</taxon>
        <taxon>Pentapetalae</taxon>
        <taxon>rosids</taxon>
        <taxon>fabids</taxon>
        <taxon>Malpighiales</taxon>
        <taxon>Salicaceae</taxon>
        <taxon>Saliceae</taxon>
        <taxon>Populus</taxon>
    </lineage>
</organism>
<dbReference type="SUPFAM" id="SSF52058">
    <property type="entry name" value="L domain-like"/>
    <property type="match status" value="1"/>
</dbReference>
<dbReference type="InterPro" id="IPR057135">
    <property type="entry name" value="At4g27190-like_LRR"/>
</dbReference>
<feature type="domain" description="Disease resistance protein At4g27190-like leucine-rich repeats" evidence="2">
    <location>
        <begin position="1033"/>
        <end position="1145"/>
    </location>
</feature>
<evidence type="ECO:0000259" key="2">
    <source>
        <dbReference type="Pfam" id="PF23247"/>
    </source>
</evidence>
<dbReference type="Pfam" id="PF23247">
    <property type="entry name" value="LRR_RPS2"/>
    <property type="match status" value="5"/>
</dbReference>
<accession>A0A4U5P415</accession>